<evidence type="ECO:0008006" key="4">
    <source>
        <dbReference type="Google" id="ProtNLM"/>
    </source>
</evidence>
<keyword evidence="1" id="KW-1133">Transmembrane helix</keyword>
<dbReference type="STRING" id="1802281.A3A44_00180"/>
<organism evidence="2 3">
    <name type="scientific">Candidatus Sungbacteria bacterium RIFCSPLOWO2_01_FULL_60_25</name>
    <dbReference type="NCBI Taxonomy" id="1802281"/>
    <lineage>
        <taxon>Bacteria</taxon>
        <taxon>Candidatus Sungiibacteriota</taxon>
    </lineage>
</organism>
<dbReference type="Proteomes" id="UP000178977">
    <property type="component" value="Unassembled WGS sequence"/>
</dbReference>
<comment type="caution">
    <text evidence="2">The sequence shown here is derived from an EMBL/GenBank/DDBJ whole genome shotgun (WGS) entry which is preliminary data.</text>
</comment>
<proteinExistence type="predicted"/>
<dbReference type="AlphaFoldDB" id="A0A1G2L9U9"/>
<accession>A0A1G2L9U9</accession>
<evidence type="ECO:0000256" key="1">
    <source>
        <dbReference type="SAM" id="Phobius"/>
    </source>
</evidence>
<keyword evidence="1" id="KW-0812">Transmembrane</keyword>
<protein>
    <recommendedName>
        <fullName evidence="4">DUF4145 domain-containing protein</fullName>
    </recommendedName>
</protein>
<gene>
    <name evidence="2" type="ORF">A3A44_00180</name>
</gene>
<dbReference type="EMBL" id="MHQT01000041">
    <property type="protein sequence ID" value="OHA08406.1"/>
    <property type="molecule type" value="Genomic_DNA"/>
</dbReference>
<evidence type="ECO:0000313" key="2">
    <source>
        <dbReference type="EMBL" id="OHA08406.1"/>
    </source>
</evidence>
<name>A0A1G2L9U9_9BACT</name>
<keyword evidence="1" id="KW-0472">Membrane</keyword>
<sequence>MTITPEDIDAFFAFLYEGRIGAITFWLRIIAGILVSAMAAALVIVMIKLNAIRRQKPEELSGVARAGGRPAPSEDLVAKPWQEVMQRMESANPSDWNLAVIRADSLFDGVLKDMGLSGDTMGDRLKQLDLSKLASLNEVWEAHKIRNRIAHGTDRALTHDEAARAIGAFEAGLRELQYLTD</sequence>
<reference evidence="2 3" key="1">
    <citation type="journal article" date="2016" name="Nat. Commun.">
        <title>Thousands of microbial genomes shed light on interconnected biogeochemical processes in an aquifer system.</title>
        <authorList>
            <person name="Anantharaman K."/>
            <person name="Brown C.T."/>
            <person name="Hug L.A."/>
            <person name="Sharon I."/>
            <person name="Castelle C.J."/>
            <person name="Probst A.J."/>
            <person name="Thomas B.C."/>
            <person name="Singh A."/>
            <person name="Wilkins M.J."/>
            <person name="Karaoz U."/>
            <person name="Brodie E.L."/>
            <person name="Williams K.H."/>
            <person name="Hubbard S.S."/>
            <person name="Banfield J.F."/>
        </authorList>
    </citation>
    <scope>NUCLEOTIDE SEQUENCE [LARGE SCALE GENOMIC DNA]</scope>
</reference>
<evidence type="ECO:0000313" key="3">
    <source>
        <dbReference type="Proteomes" id="UP000178977"/>
    </source>
</evidence>
<feature type="transmembrane region" description="Helical" evidence="1">
    <location>
        <begin position="25"/>
        <end position="47"/>
    </location>
</feature>